<comment type="caution">
    <text evidence="6">The sequence shown here is derived from an EMBL/GenBank/DDBJ whole genome shotgun (WGS) entry which is preliminary data.</text>
</comment>
<name>A0ABP0FND7_CLALP</name>
<keyword evidence="3" id="KW-0175">Coiled coil</keyword>
<feature type="compositionally biased region" description="Low complexity" evidence="4">
    <location>
        <begin position="657"/>
        <end position="675"/>
    </location>
</feature>
<feature type="compositionally biased region" description="Acidic residues" evidence="4">
    <location>
        <begin position="444"/>
        <end position="457"/>
    </location>
</feature>
<evidence type="ECO:0000259" key="5">
    <source>
        <dbReference type="Pfam" id="PF15914"/>
    </source>
</evidence>
<comment type="similarity">
    <text evidence="1">Belongs to the FAM193 family.</text>
</comment>
<evidence type="ECO:0000313" key="6">
    <source>
        <dbReference type="EMBL" id="CAK8681116.1"/>
    </source>
</evidence>
<feature type="compositionally biased region" description="Polar residues" evidence="4">
    <location>
        <begin position="1878"/>
        <end position="1887"/>
    </location>
</feature>
<feature type="compositionally biased region" description="Basic and acidic residues" evidence="4">
    <location>
        <begin position="1492"/>
        <end position="1510"/>
    </location>
</feature>
<gene>
    <name evidence="6" type="ORF">CVLEPA_LOCUS11352</name>
</gene>
<keyword evidence="2" id="KW-0597">Phosphoprotein</keyword>
<feature type="compositionally biased region" description="Basic and acidic residues" evidence="4">
    <location>
        <begin position="1771"/>
        <end position="1789"/>
    </location>
</feature>
<feature type="compositionally biased region" description="Basic residues" evidence="4">
    <location>
        <begin position="1972"/>
        <end position="1981"/>
    </location>
</feature>
<feature type="compositionally biased region" description="Polar residues" evidence="4">
    <location>
        <begin position="65"/>
        <end position="86"/>
    </location>
</feature>
<evidence type="ECO:0000256" key="1">
    <source>
        <dbReference type="ARBA" id="ARBA00009689"/>
    </source>
</evidence>
<evidence type="ECO:0000313" key="7">
    <source>
        <dbReference type="Proteomes" id="UP001642483"/>
    </source>
</evidence>
<feature type="compositionally biased region" description="Polar residues" evidence="4">
    <location>
        <begin position="378"/>
        <end position="402"/>
    </location>
</feature>
<keyword evidence="7" id="KW-1185">Reference proteome</keyword>
<evidence type="ECO:0000256" key="3">
    <source>
        <dbReference type="ARBA" id="ARBA00023054"/>
    </source>
</evidence>
<feature type="compositionally biased region" description="Polar residues" evidence="4">
    <location>
        <begin position="1704"/>
        <end position="1718"/>
    </location>
</feature>
<dbReference type="PANTHER" id="PTHR15109">
    <property type="entry name" value="AGAP004327-PA"/>
    <property type="match status" value="1"/>
</dbReference>
<feature type="region of interest" description="Disordered" evidence="4">
    <location>
        <begin position="1368"/>
        <end position="1436"/>
    </location>
</feature>
<protein>
    <recommendedName>
        <fullName evidence="5">FAM193 C-terminal domain-containing protein</fullName>
    </recommendedName>
</protein>
<feature type="compositionally biased region" description="Basic and acidic residues" evidence="4">
    <location>
        <begin position="403"/>
        <end position="414"/>
    </location>
</feature>
<feature type="compositionally biased region" description="Polar residues" evidence="4">
    <location>
        <begin position="610"/>
        <end position="625"/>
    </location>
</feature>
<feature type="compositionally biased region" description="Polar residues" evidence="4">
    <location>
        <begin position="1790"/>
        <end position="1815"/>
    </location>
</feature>
<feature type="compositionally biased region" description="Basic and acidic residues" evidence="4">
    <location>
        <begin position="1627"/>
        <end position="1643"/>
    </location>
</feature>
<feature type="compositionally biased region" description="Polar residues" evidence="4">
    <location>
        <begin position="865"/>
        <end position="888"/>
    </location>
</feature>
<feature type="compositionally biased region" description="Polar residues" evidence="4">
    <location>
        <begin position="1274"/>
        <end position="1294"/>
    </location>
</feature>
<feature type="compositionally biased region" description="Basic residues" evidence="4">
    <location>
        <begin position="1481"/>
        <end position="1491"/>
    </location>
</feature>
<dbReference type="InterPro" id="IPR029717">
    <property type="entry name" value="FAM193"/>
</dbReference>
<feature type="region of interest" description="Disordered" evidence="4">
    <location>
        <begin position="1466"/>
        <end position="1579"/>
    </location>
</feature>
<evidence type="ECO:0000256" key="2">
    <source>
        <dbReference type="ARBA" id="ARBA00022553"/>
    </source>
</evidence>
<feature type="compositionally biased region" description="Polar residues" evidence="4">
    <location>
        <begin position="1408"/>
        <end position="1429"/>
    </location>
</feature>
<feature type="compositionally biased region" description="Low complexity" evidence="4">
    <location>
        <begin position="1295"/>
        <end position="1323"/>
    </location>
</feature>
<reference evidence="6 7" key="1">
    <citation type="submission" date="2024-02" db="EMBL/GenBank/DDBJ databases">
        <authorList>
            <person name="Daric V."/>
            <person name="Darras S."/>
        </authorList>
    </citation>
    <scope>NUCLEOTIDE SEQUENCE [LARGE SCALE GENOMIC DNA]</scope>
</reference>
<dbReference type="PANTHER" id="PTHR15109:SF4">
    <property type="entry name" value="FAM193 C-TERMINAL DOMAIN-CONTAINING PROTEIN"/>
    <property type="match status" value="1"/>
</dbReference>
<evidence type="ECO:0000256" key="4">
    <source>
        <dbReference type="SAM" id="MobiDB-lite"/>
    </source>
</evidence>
<dbReference type="EMBL" id="CAWYQH010000079">
    <property type="protein sequence ID" value="CAK8681116.1"/>
    <property type="molecule type" value="Genomic_DNA"/>
</dbReference>
<feature type="region of interest" description="Disordered" evidence="4">
    <location>
        <begin position="1254"/>
        <end position="1323"/>
    </location>
</feature>
<feature type="compositionally biased region" description="Polar residues" evidence="4">
    <location>
        <begin position="1946"/>
        <end position="1959"/>
    </location>
</feature>
<feature type="region of interest" description="Disordered" evidence="4">
    <location>
        <begin position="547"/>
        <end position="567"/>
    </location>
</feature>
<feature type="compositionally biased region" description="Basic residues" evidence="4">
    <location>
        <begin position="1549"/>
        <end position="1558"/>
    </location>
</feature>
<feature type="compositionally biased region" description="Basic and acidic residues" evidence="4">
    <location>
        <begin position="1960"/>
        <end position="1971"/>
    </location>
</feature>
<proteinExistence type="inferred from homology"/>
<feature type="region of interest" description="Disordered" evidence="4">
    <location>
        <begin position="862"/>
        <end position="901"/>
    </location>
</feature>
<feature type="region of interest" description="Disordered" evidence="4">
    <location>
        <begin position="314"/>
        <end position="336"/>
    </location>
</feature>
<dbReference type="Pfam" id="PF15914">
    <property type="entry name" value="FAM193_C"/>
    <property type="match status" value="1"/>
</dbReference>
<feature type="region of interest" description="Disordered" evidence="4">
    <location>
        <begin position="436"/>
        <end position="467"/>
    </location>
</feature>
<feature type="compositionally biased region" description="Low complexity" evidence="4">
    <location>
        <begin position="1861"/>
        <end position="1877"/>
    </location>
</feature>
<feature type="region of interest" description="Disordered" evidence="4">
    <location>
        <begin position="1604"/>
        <end position="1997"/>
    </location>
</feature>
<feature type="domain" description="FAM193 C-terminal" evidence="5">
    <location>
        <begin position="1995"/>
        <end position="2050"/>
    </location>
</feature>
<dbReference type="InterPro" id="IPR031802">
    <property type="entry name" value="FAM193_C"/>
</dbReference>
<feature type="compositionally biased region" description="Basic and acidic residues" evidence="4">
    <location>
        <begin position="1683"/>
        <end position="1703"/>
    </location>
</feature>
<feature type="compositionally biased region" description="Basic residues" evidence="4">
    <location>
        <begin position="682"/>
        <end position="694"/>
    </location>
</feature>
<feature type="compositionally biased region" description="Polar residues" evidence="4">
    <location>
        <begin position="1661"/>
        <end position="1681"/>
    </location>
</feature>
<feature type="compositionally biased region" description="Polar residues" evidence="4">
    <location>
        <begin position="1923"/>
        <end position="1934"/>
    </location>
</feature>
<feature type="region of interest" description="Disordered" evidence="4">
    <location>
        <begin position="378"/>
        <end position="420"/>
    </location>
</feature>
<organism evidence="6 7">
    <name type="scientific">Clavelina lepadiformis</name>
    <name type="common">Light-bulb sea squirt</name>
    <name type="synonym">Ascidia lepadiformis</name>
    <dbReference type="NCBI Taxonomy" id="159417"/>
    <lineage>
        <taxon>Eukaryota</taxon>
        <taxon>Metazoa</taxon>
        <taxon>Chordata</taxon>
        <taxon>Tunicata</taxon>
        <taxon>Ascidiacea</taxon>
        <taxon>Aplousobranchia</taxon>
        <taxon>Clavelinidae</taxon>
        <taxon>Clavelina</taxon>
    </lineage>
</organism>
<feature type="compositionally biased region" description="Pro residues" evidence="4">
    <location>
        <begin position="1392"/>
        <end position="1407"/>
    </location>
</feature>
<feature type="compositionally biased region" description="Low complexity" evidence="4">
    <location>
        <begin position="1734"/>
        <end position="1762"/>
    </location>
</feature>
<dbReference type="Proteomes" id="UP001642483">
    <property type="component" value="Unassembled WGS sequence"/>
</dbReference>
<feature type="compositionally biased region" description="Acidic residues" evidence="4">
    <location>
        <begin position="705"/>
        <end position="733"/>
    </location>
</feature>
<feature type="region of interest" description="Disordered" evidence="4">
    <location>
        <begin position="606"/>
        <end position="733"/>
    </location>
</feature>
<accession>A0ABP0FND7</accession>
<sequence>MKLKPDVNEDVKLPTEAVLNGHASSENDNLNCASHQLTNMERCYVCNKGHQNNGALKEKQPPAQTPVSSEQQTLVSLPSNNLTPTTTSMNNMAKVCKCNSCTERRSLEAEHLLDTQLRHAWTQVRHLVRCAYHDPLVLAAIDSEEFKNYVNLLVSRDPHLLYYRIENTAREYVNDIKTRILKQLTNGFNTPTLACSIINSMFDEYSHLLNSARTVSSLLRQLEEEHMFRFNGATWEQHNKHLFQSMVHSEPIIQATFSEILNQLQQGNSQFDSKHDNTYRATLIRYLQFDTDMTQIMIAWRDVQKLIDDFNDERVDTKRKQKKQKSAQNDPKTKENWDFYKVQQETYKQLLTSGNVHNEQGTESRLSLTLRQALNNPLEGTTQEANCNKSSPPSKTIESDTTVDGKLDSDDRKFFPPPNVDNNIVSFLSTDYIRNIRPPSVSSDDLEESGDNDDDDNEPPRIIEHPSLIVPSDLDGEIDSIGSISPQPCSRKEISRNPFMPLEGSTILPCHSAAPRSFILPAFQHTTQYRHHQSLHHLHKMHNDYTISSSSRVRPPSPNVKTKIESTNLPDQNDQLNVLLPAPNVSPPILEALDDSIQVPTSHIVDRVDPTSNEGTMDAVESTSSDIRDCLLPPIPGISSSSPSLDSTFCQQDEESSSSCLSSSTTPFSNNNNSETTERKPTKVKKKKTRKMTRQQKCFEKSESNEDDATTSDSPKEEEVDSDEDADDEYDGDEEEMCKCERCLATMNLCRDSTREYNNLNTNEPKQHYMMQGMDAGITTGGASCECPSCLRLAAVSFFAAQSGQPSSNLANFTQTDVTNPTLNTSSTLPSHYYNPIQDLHSIIHPHLYGLSTIGTTPSITPSIEQSANSNSVTMTPSGALSKSSISPSLEGGLTQDTSATSENQLFHNTGLNSTADWDMFGKTAGGKLVLNATNQAGVAPSLPEWPIPGHQAWLNSTGSVSGILSSHLVAPGGVSAFQQYITNSAITGTQGFLQPFIPGTVPLAHSGIQPSFLHHQNEDNSRLFDASSTNMATTTISCVNAAVDAHSSFSTCSPPINISTDVSSQHHISSVAVPSSIYTPSSMNYFSSSVYTPDLAGGALSPFSMQSHTASGGESLHLMGGTTTSQPIRFHPGTSVSLKDNQFNATSNNNGLLFNSSLGPASACDNGLSPTVCSQATFTMTTTQSQNTCMQHNPFLQHISPPAGSAASYQNMTPQTTSVSPTNISAVAASNAITSTPNSAHIRQQILRRKKLVAQSKLSKQPRPQQQKSPEQIVNQENAQNQSQKISMQLQLNMQLGSPPSPPQQQLQQQQQQQQQQPMSQQQFIATKPDVNDTKADAPHVARFHEITGSTQPVSDNTMTSMQCKKEEVKDAANKPGNAPPAVKREDSTSAPPPPANEKKNNPPPEQNSHQGSETCYHQHGGNAQESLNGTGANSSNGTNSNGGASNNCKYCNCCYCEFFGNGGPPPAPTSKNYPEMRERLRKKLHTNKLKSHDEDSKGESDSASQERHPRPRVSQEPNFFPIYTAQPSVEELLSFIEGNTGDDRGKKSSKKSRQKQKKDAVKQPPPMEISKDGIPIIGKQNIEMSSDGVPMLNGKEIRYVMTYGPNNKDGKLIYPKLADDEKDEDEKLPAVEDKEATPDKGNKKKKKKKSAKTEEQTLNEKPTSTPSQDKMQVKSNAEEVTNDKGKSAEENRADKSRKLNEKTTPNDNVPKASQLSDAKAAKSVLKNGTVEKSVPPTQKPSSSKSNSSSKTSSTQVTNQSGKTTSAQKKSTDSAKDVAKTTAEKVKTSSESNKSQKNPSSRSEQGRKVSQTSDENPKQDEESSDDGLVPVLPRTFKKSELRRRRYLPRNYDEDQRKLYLAAVKASSLANSKSSASQETSNKSKPQSAARPPTKQEAERKTQQRLAPDASTKNNNSQNNVNLTQKPSQQSNSCQKKKASREESVESVNTNKSDSTTPEKSNEGDSVDVKKSKSKKKKKNKTVSMLGDGSGGVVDQVFLPREVPEDVAREMDDAEKEIESFKKFCLDSSVLNKPKKMTVNWKDFTFKKNHSSH</sequence>
<feature type="region of interest" description="Disordered" evidence="4">
    <location>
        <begin position="54"/>
        <end position="86"/>
    </location>
</feature>
<feature type="compositionally biased region" description="Low complexity" evidence="4">
    <location>
        <begin position="1256"/>
        <end position="1273"/>
    </location>
</feature>
<feature type="compositionally biased region" description="Low complexity" evidence="4">
    <location>
        <begin position="637"/>
        <end position="647"/>
    </location>
</feature>